<dbReference type="AlphaFoldDB" id="A0A0R0ULN3"/>
<protein>
    <recommendedName>
        <fullName evidence="2">Lipoprotein</fullName>
    </recommendedName>
</protein>
<dbReference type="RefSeq" id="WP_000876195.1">
    <property type="nucleotide sequence ID" value="NZ_CAUZGU010000027.1"/>
</dbReference>
<evidence type="ECO:0008006" key="2">
    <source>
        <dbReference type="Google" id="ProtNLM"/>
    </source>
</evidence>
<gene>
    <name evidence="1" type="ORF">JHZ39_002407</name>
</gene>
<proteinExistence type="predicted"/>
<comment type="caution">
    <text evidence="1">The sequence shown here is derived from an EMBL/GenBank/DDBJ whole genome shotgun (WGS) entry which is preliminary data.</text>
</comment>
<accession>A0A0R0ULN3</accession>
<evidence type="ECO:0000313" key="1">
    <source>
        <dbReference type="EMBL" id="EGY2378011.1"/>
    </source>
</evidence>
<reference evidence="1" key="1">
    <citation type="submission" date="2020-12" db="EMBL/GenBank/DDBJ databases">
        <authorList>
            <consortium name="Clinical and Environmental Microbiology Branch: Whole genome sequencing antimicrobial resistance pathogens in the healthcare setting"/>
        </authorList>
    </citation>
    <scope>NUCLEOTIDE SEQUENCE</scope>
    <source>
        <strain evidence="1">2018HL-00813</strain>
    </source>
</reference>
<dbReference type="EMBL" id="AAYLMQ010000029">
    <property type="protein sequence ID" value="EGY2378011.1"/>
    <property type="molecule type" value="Genomic_DNA"/>
</dbReference>
<organism evidence="1">
    <name type="scientific">Acinetobacter baumannii</name>
    <dbReference type="NCBI Taxonomy" id="470"/>
    <lineage>
        <taxon>Bacteria</taxon>
        <taxon>Pseudomonadati</taxon>
        <taxon>Pseudomonadota</taxon>
        <taxon>Gammaproteobacteria</taxon>
        <taxon>Moraxellales</taxon>
        <taxon>Moraxellaceae</taxon>
        <taxon>Acinetobacter</taxon>
        <taxon>Acinetobacter calcoaceticus/baumannii complex</taxon>
    </lineage>
</organism>
<name>A0A0R0ULN3_ACIBA</name>
<sequence length="90" mass="10584">MKYLIILFVFLSGCSTFIEHNRVIPFPERTISHIEIRKLNGGNPKILAYADITGDTCVIYLRKYPQCLAHEIRHCYEGNWHEGRESQEWC</sequence>